<gene>
    <name evidence="2" type="ORF">KC01_LOCUS15842</name>
</gene>
<keyword evidence="3" id="KW-1185">Reference proteome</keyword>
<dbReference type="SUPFAM" id="SSF52021">
    <property type="entry name" value="Carbamoyl phosphate synthetase, small subunit N-terminal domain"/>
    <property type="match status" value="1"/>
</dbReference>
<feature type="domain" description="Carbamoyl-phosphate synthase small subunit N-terminal" evidence="1">
    <location>
        <begin position="1"/>
        <end position="141"/>
    </location>
</feature>
<accession>A0AAV2K6R7</accession>
<dbReference type="GO" id="GO:0004088">
    <property type="term" value="F:carbamoyl-phosphate synthase (glutamine-hydrolyzing) activity"/>
    <property type="evidence" value="ECO:0007669"/>
    <property type="project" value="InterPro"/>
</dbReference>
<dbReference type="AlphaFoldDB" id="A0AAV2K6R7"/>
<dbReference type="InterPro" id="IPR006274">
    <property type="entry name" value="CarbamoylP_synth_ssu"/>
</dbReference>
<proteinExistence type="predicted"/>
<dbReference type="NCBIfam" id="NF009475">
    <property type="entry name" value="PRK12838.1"/>
    <property type="match status" value="1"/>
</dbReference>
<dbReference type="Gene3D" id="3.50.30.20">
    <property type="entry name" value="Carbamoyl-phosphate synthase small subunit, N-terminal domain"/>
    <property type="match status" value="1"/>
</dbReference>
<dbReference type="InterPro" id="IPR036480">
    <property type="entry name" value="CarbP_synth_ssu_N_sf"/>
</dbReference>
<dbReference type="Proteomes" id="UP001497482">
    <property type="component" value="Chromosome 17"/>
</dbReference>
<dbReference type="Gene3D" id="3.40.50.880">
    <property type="match status" value="1"/>
</dbReference>
<dbReference type="InterPro" id="IPR002474">
    <property type="entry name" value="CarbamoylP_synth_ssu_N"/>
</dbReference>
<evidence type="ECO:0000313" key="3">
    <source>
        <dbReference type="Proteomes" id="UP001497482"/>
    </source>
</evidence>
<dbReference type="PROSITE" id="PS51273">
    <property type="entry name" value="GATASE_TYPE_1"/>
    <property type="match status" value="1"/>
</dbReference>
<dbReference type="InterPro" id="IPR029062">
    <property type="entry name" value="Class_I_gatase-like"/>
</dbReference>
<dbReference type="PRINTS" id="PR00096">
    <property type="entry name" value="GATASE"/>
</dbReference>
<dbReference type="Pfam" id="PF00117">
    <property type="entry name" value="GATase"/>
    <property type="match status" value="1"/>
</dbReference>
<evidence type="ECO:0000313" key="2">
    <source>
        <dbReference type="EMBL" id="CAL1585635.1"/>
    </source>
</evidence>
<dbReference type="InterPro" id="IPR017926">
    <property type="entry name" value="GATASE"/>
</dbReference>
<name>A0AAV2K6R7_KNICA</name>
<dbReference type="SUPFAM" id="SSF52317">
    <property type="entry name" value="Class I glutamine amidotransferase-like"/>
    <property type="match status" value="1"/>
</dbReference>
<evidence type="ECO:0000259" key="1">
    <source>
        <dbReference type="SMART" id="SM01097"/>
    </source>
</evidence>
<dbReference type="NCBIfam" id="TIGR01368">
    <property type="entry name" value="CPSaseIIsmall"/>
    <property type="match status" value="1"/>
</dbReference>
<dbReference type="EMBL" id="OZ035839">
    <property type="protein sequence ID" value="CAL1585635.1"/>
    <property type="molecule type" value="Genomic_DNA"/>
</dbReference>
<dbReference type="FunFam" id="3.50.30.20:FF:000002">
    <property type="entry name" value="Carbamoyl-phosphate synthase 1, mitochondrial"/>
    <property type="match status" value="1"/>
</dbReference>
<dbReference type="SMART" id="SM01097">
    <property type="entry name" value="CPSase_sm_chain"/>
    <property type="match status" value="1"/>
</dbReference>
<dbReference type="PRINTS" id="PR00099">
    <property type="entry name" value="CPSGATASE"/>
</dbReference>
<dbReference type="GO" id="GO:0006207">
    <property type="term" value="P:'de novo' pyrimidine nucleobase biosynthetic process"/>
    <property type="evidence" value="ECO:0007669"/>
    <property type="project" value="InterPro"/>
</dbReference>
<sequence>MTGVTLVLEDGSEFKGTLFGAKASVSGEVVFQTGMVGYPEALTDPSYRGQLLTLTYPLIGNYGVPKDEEGDYGLSKWFESSRIHASALIIGELSEEPSHWSCSRSLDQWLQEQGVPGIQGVDTRCLTKKLREKGTLLGRLLVEGTEENQVPLQNPDLRNLVQEVSLKEPRVFNPSGSVRVTIVDCGVKFNQIRCFAERGARVTVVPWDHPLHPDDFDGLFISNGPGDPQLCSSTIQNLRSVLDLDQNQTKPVFGICLGHQLLSLVIGAKTYKLKVALVCRLWFHL</sequence>
<dbReference type="GO" id="GO:0006541">
    <property type="term" value="P:glutamine metabolic process"/>
    <property type="evidence" value="ECO:0007669"/>
    <property type="project" value="InterPro"/>
</dbReference>
<protein>
    <recommendedName>
        <fullName evidence="1">Carbamoyl-phosphate synthase small subunit N-terminal domain-containing protein</fullName>
    </recommendedName>
</protein>
<dbReference type="Pfam" id="PF00988">
    <property type="entry name" value="CPSase_sm_chain"/>
    <property type="match status" value="1"/>
</dbReference>
<reference evidence="2 3" key="1">
    <citation type="submission" date="2024-04" db="EMBL/GenBank/DDBJ databases">
        <authorList>
            <person name="Waldvogel A.-M."/>
            <person name="Schoenle A."/>
        </authorList>
    </citation>
    <scope>NUCLEOTIDE SEQUENCE [LARGE SCALE GENOMIC DNA]</scope>
</reference>
<organism evidence="2 3">
    <name type="scientific">Knipowitschia caucasica</name>
    <name type="common">Caucasian dwarf goby</name>
    <name type="synonym">Pomatoschistus caucasicus</name>
    <dbReference type="NCBI Taxonomy" id="637954"/>
    <lineage>
        <taxon>Eukaryota</taxon>
        <taxon>Metazoa</taxon>
        <taxon>Chordata</taxon>
        <taxon>Craniata</taxon>
        <taxon>Vertebrata</taxon>
        <taxon>Euteleostomi</taxon>
        <taxon>Actinopterygii</taxon>
        <taxon>Neopterygii</taxon>
        <taxon>Teleostei</taxon>
        <taxon>Neoteleostei</taxon>
        <taxon>Acanthomorphata</taxon>
        <taxon>Gobiaria</taxon>
        <taxon>Gobiiformes</taxon>
        <taxon>Gobioidei</taxon>
        <taxon>Gobiidae</taxon>
        <taxon>Gobiinae</taxon>
        <taxon>Knipowitschia</taxon>
    </lineage>
</organism>